<keyword evidence="3" id="KW-1185">Reference proteome</keyword>
<evidence type="ECO:0000256" key="1">
    <source>
        <dbReference type="SAM" id="Phobius"/>
    </source>
</evidence>
<accession>A0A1S1YVL1</accession>
<keyword evidence="1" id="KW-0812">Transmembrane</keyword>
<proteinExistence type="predicted"/>
<organism evidence="2 3">
    <name type="scientific">Flammeovirga pacifica</name>
    <dbReference type="NCBI Taxonomy" id="915059"/>
    <lineage>
        <taxon>Bacteria</taxon>
        <taxon>Pseudomonadati</taxon>
        <taxon>Bacteroidota</taxon>
        <taxon>Cytophagia</taxon>
        <taxon>Cytophagales</taxon>
        <taxon>Flammeovirgaceae</taxon>
        <taxon>Flammeovirga</taxon>
    </lineage>
</organism>
<dbReference type="OrthoDB" id="610933at2"/>
<comment type="caution">
    <text evidence="2">The sequence shown here is derived from an EMBL/GenBank/DDBJ whole genome shotgun (WGS) entry which is preliminary data.</text>
</comment>
<protein>
    <submittedName>
        <fullName evidence="2">Uncharacterized protein</fullName>
    </submittedName>
</protein>
<gene>
    <name evidence="2" type="ORF">NH26_01190</name>
</gene>
<name>A0A1S1YVL1_FLAPC</name>
<feature type="transmembrane region" description="Helical" evidence="1">
    <location>
        <begin position="33"/>
        <end position="55"/>
    </location>
</feature>
<keyword evidence="1" id="KW-1133">Transmembrane helix</keyword>
<dbReference type="RefSeq" id="WP_044226582.1">
    <property type="nucleotide sequence ID" value="NZ_JRYR02000001.1"/>
</dbReference>
<keyword evidence="1" id="KW-0472">Membrane</keyword>
<dbReference type="EMBL" id="JRYR02000001">
    <property type="protein sequence ID" value="OHX65061.1"/>
    <property type="molecule type" value="Genomic_DNA"/>
</dbReference>
<evidence type="ECO:0000313" key="2">
    <source>
        <dbReference type="EMBL" id="OHX65061.1"/>
    </source>
</evidence>
<dbReference type="Proteomes" id="UP000179797">
    <property type="component" value="Unassembled WGS sequence"/>
</dbReference>
<evidence type="ECO:0000313" key="3">
    <source>
        <dbReference type="Proteomes" id="UP000179797"/>
    </source>
</evidence>
<reference evidence="2 3" key="1">
    <citation type="journal article" date="2012" name="Int. J. Syst. Evol. Microbiol.">
        <title>Flammeovirga pacifica sp. nov., isolated from deep-sea sediment.</title>
        <authorList>
            <person name="Xu H."/>
            <person name="Fu Y."/>
            <person name="Yang N."/>
            <person name="Ding Z."/>
            <person name="Lai Q."/>
            <person name="Zeng R."/>
        </authorList>
    </citation>
    <scope>NUCLEOTIDE SEQUENCE [LARGE SCALE GENOMIC DNA]</scope>
    <source>
        <strain evidence="3">DSM 24597 / LMG 26175 / WPAGA1</strain>
    </source>
</reference>
<sequence length="1600" mass="182781">MSTENIENKEEQGSSNDLPKKAKSIGRRIANTILYSFIGLIVLLFLIFGVVHIALNNYAEEIVGDIVLKKGIPTATHNKYSIDFDNIDVKLIAGWSVHDFLSSGSITLDNVLFSPDSAFALKNDSLPLAEKENLVQLKAHQIKLQNISLLRALFQKEIYVGNIAFDSVSAEIHKYKHGKTPKVTVKDTDKEKFDGLKKFFDKQSENFNRYRVGNIFINNSDINFIDHTKSKKQQVRIGNLTTKINDIYLDSTTLYQELVPIHISALDLTSEDLKVELEKSPIGISLRKFTFSSFDSSLTIYNTSLYKISDNEIPLSGASIPLLSLEGIDISTFLYDSILNVRRVEISQPRVELNLNSSPKVGKKKKSTPQLPQFLKRIQIDEFSLNNANIPLESDKLGKREVKDLTTHVYHINVDNATLKKQIPLAFNYFDVQLRNQYWGLKNGHYIRLGSIYYNSNNHNLKVYRPLYSPYKVSKNVSSKAKIKASAKSFKLSNINYIDFLKKPLDSILVFDEMEFNQPKVEVWLPKKKTEKPVKIKKDRKHQFIQLNSTAINNAKVTLHLPNDSIYDDKGVTAQNLKVNLDTLLLPVHDPLNFQLSDASIKVFDTRLKDIKGYDLNLEKASFTLADSTFEVHGINVSSQNTTKNKVKVNTYIDQVFLENISWKKFIETDSLIVNRIYIEVPSADVKLPLKELQDQLKEAKVKEEIAKNNPQKNPFKFLKINQLHFRKGPLSVYNPDQSLLMQSSSTGLDLEGFEMSKDRIDWNELFFVLNDLYFPLDKIHHQARVSLLKIDAKKQDLLIDGITIIPTQEKLIKDYHVMCGINEVNIKGLDYHLLTNLKQVVADEINIDGLRGIISLNLVKKDSTKVKKAGPKEIPLNYINIGKINLSADDIALLVKNKPQTTNFATFYGGKFELNNIKSQPDSIRHISKITPEDFYVTLKGLQLESDENPMKFTSSLIVADSKGDSIYCQNTDITPKLAFQKVSNLDSLMSIAVGDLKIKGAGIKSLLYEKKIDVDSVLGKNIYYITPVNKKKKKVTTGSFAGKNFPKEKVDKILNQFQSIHVGYIDIDSSQISFRRPKKKITYSRLMERDKEVIVLKEAKINESKIKRKSEKIKRSKKLSKEEKIALIDKMLQDTIGQTIEIYPLSPSQIDNESNNHKESLISRSSENTLKNIHVTIKDFDLNKKLLDKEHYIGLKSAVATLGQNSINLGNGMYALKFDSLNYNSHYQDVYVKNFKVDPKYSKKDFGVYNEFQTDRIEVSIPDLLVRGIHLNKYVYRDSLHLNGIEVDQLNLSAYRDKSIPADPFKKKPKMPHTIFEDSKLIFNLDSITITDSSIDYEEFKGAIEDAQVDTDFTGGKSGQFQLQNFTGQIFNLTNNTTTLDSIPFAEMFVKGTLMNEGGDLKMYFRIPPLDSLGTYYYEGEVGEMDLVKLNPLIERLEMVKVKDGHLKRMYFKVLANDSLAVGNMQFRYKNLEVDVLKDKEKKDGNLKRNAFFSSVANLLIREENPRFPSMKQGHIYNVRNQNKFIFNYWAKTVLSGVASTLSPLMEPNLKFEIDPITKEVLRKRTPEEIKELKVEIRYIEKNTKRKQRLKGPLKKVY</sequence>
<dbReference type="STRING" id="915059.NH26_01190"/>